<dbReference type="Proteomes" id="UP001221413">
    <property type="component" value="Unassembled WGS sequence"/>
</dbReference>
<sequence length="157" mass="17148">MDLNHTATPPHGWLLGSAVPASDGFLASERIADSRSSESAMHDLDEGGGRGVVWPYHGVATPIKRRGLQGGTTRFKIDSGEMIAQTANGLLVDTRIAATDISHQYWVVQLYLTKQLMSHNIASRIAVDRSVIFLFELERERNNVTNIHAPSVSATLI</sequence>
<accession>A0AAD6IZD7</accession>
<gene>
    <name evidence="1" type="ORF">Dda_4243</name>
</gene>
<reference evidence="1" key="1">
    <citation type="submission" date="2023-01" db="EMBL/GenBank/DDBJ databases">
        <title>The chitinases involved in constricting ring structure development in the nematode-trapping fungus Drechslerella dactyloides.</title>
        <authorList>
            <person name="Wang R."/>
            <person name="Zhang L."/>
            <person name="Tang P."/>
            <person name="Li S."/>
            <person name="Liang L."/>
        </authorList>
    </citation>
    <scope>NUCLEOTIDE SEQUENCE</scope>
    <source>
        <strain evidence="1">YMF1.00031</strain>
    </source>
</reference>
<dbReference type="EMBL" id="JAQGDS010000004">
    <property type="protein sequence ID" value="KAJ6261573.1"/>
    <property type="molecule type" value="Genomic_DNA"/>
</dbReference>
<proteinExistence type="predicted"/>
<dbReference type="AlphaFoldDB" id="A0AAD6IZD7"/>
<name>A0AAD6IZD7_DREDA</name>
<evidence type="ECO:0000313" key="2">
    <source>
        <dbReference type="Proteomes" id="UP001221413"/>
    </source>
</evidence>
<organism evidence="1 2">
    <name type="scientific">Drechslerella dactyloides</name>
    <name type="common">Nematode-trapping fungus</name>
    <name type="synonym">Arthrobotrys dactyloides</name>
    <dbReference type="NCBI Taxonomy" id="74499"/>
    <lineage>
        <taxon>Eukaryota</taxon>
        <taxon>Fungi</taxon>
        <taxon>Dikarya</taxon>
        <taxon>Ascomycota</taxon>
        <taxon>Pezizomycotina</taxon>
        <taxon>Orbiliomycetes</taxon>
        <taxon>Orbiliales</taxon>
        <taxon>Orbiliaceae</taxon>
        <taxon>Drechslerella</taxon>
    </lineage>
</organism>
<keyword evidence="2" id="KW-1185">Reference proteome</keyword>
<protein>
    <submittedName>
        <fullName evidence="1">Uncharacterized protein</fullName>
    </submittedName>
</protein>
<comment type="caution">
    <text evidence="1">The sequence shown here is derived from an EMBL/GenBank/DDBJ whole genome shotgun (WGS) entry which is preliminary data.</text>
</comment>
<evidence type="ECO:0000313" key="1">
    <source>
        <dbReference type="EMBL" id="KAJ6261573.1"/>
    </source>
</evidence>